<dbReference type="RefSeq" id="WP_163492567.1">
    <property type="nucleotide sequence ID" value="NZ_JACVEL010000001.1"/>
</dbReference>
<keyword evidence="3" id="KW-0694">RNA-binding</keyword>
<dbReference type="Gene3D" id="3.10.290.10">
    <property type="entry name" value="RNA-binding S4 domain"/>
    <property type="match status" value="1"/>
</dbReference>
<dbReference type="InterPro" id="IPR000748">
    <property type="entry name" value="PsdUridine_synth_RsuA/RluB/E/F"/>
</dbReference>
<dbReference type="InterPro" id="IPR002942">
    <property type="entry name" value="S4_RNA-bd"/>
</dbReference>
<keyword evidence="8" id="KW-1185">Reference proteome</keyword>
<name>A0A8J6PA52_9FLAO</name>
<dbReference type="CDD" id="cd00165">
    <property type="entry name" value="S4"/>
    <property type="match status" value="1"/>
</dbReference>
<dbReference type="PROSITE" id="PS01149">
    <property type="entry name" value="PSI_RSU"/>
    <property type="match status" value="1"/>
</dbReference>
<dbReference type="InterPro" id="IPR020094">
    <property type="entry name" value="TruA/RsuA/RluB/E/F_N"/>
</dbReference>
<dbReference type="PANTHER" id="PTHR47683">
    <property type="entry name" value="PSEUDOURIDINE SYNTHASE FAMILY PROTEIN-RELATED"/>
    <property type="match status" value="1"/>
</dbReference>
<dbReference type="PROSITE" id="PS50889">
    <property type="entry name" value="S4"/>
    <property type="match status" value="1"/>
</dbReference>
<dbReference type="InterPro" id="IPR006145">
    <property type="entry name" value="PsdUridine_synth_RsuA/RluA"/>
</dbReference>
<dbReference type="SMART" id="SM00363">
    <property type="entry name" value="S4"/>
    <property type="match status" value="1"/>
</dbReference>
<dbReference type="GO" id="GO:0120159">
    <property type="term" value="F:rRNA pseudouridine synthase activity"/>
    <property type="evidence" value="ECO:0007669"/>
    <property type="project" value="UniProtKB-ARBA"/>
</dbReference>
<reference evidence="7" key="1">
    <citation type="submission" date="2020-09" db="EMBL/GenBank/DDBJ databases">
        <title>Taishania pollutisoli gen. nov., sp. nov., Isolated from Tetrabromobisphenol A-Contaminated Soil.</title>
        <authorList>
            <person name="Chen Q."/>
        </authorList>
    </citation>
    <scope>NUCLEOTIDE SEQUENCE</scope>
    <source>
        <strain evidence="7">CZZ-1</strain>
    </source>
</reference>
<dbReference type="Pfam" id="PF01479">
    <property type="entry name" value="S4"/>
    <property type="match status" value="1"/>
</dbReference>
<feature type="region of interest" description="Disordered" evidence="5">
    <location>
        <begin position="1"/>
        <end position="44"/>
    </location>
</feature>
<dbReference type="InterPro" id="IPR042092">
    <property type="entry name" value="PsdUridine_s_RsuA/RluB/E/F_cat"/>
</dbReference>
<evidence type="ECO:0000313" key="7">
    <source>
        <dbReference type="EMBL" id="MBC9810887.1"/>
    </source>
</evidence>
<keyword evidence="2 4" id="KW-0413">Isomerase</keyword>
<dbReference type="GO" id="GO:0000455">
    <property type="term" value="P:enzyme-directed rRNA pseudouridine synthesis"/>
    <property type="evidence" value="ECO:0007669"/>
    <property type="project" value="UniProtKB-ARBA"/>
</dbReference>
<dbReference type="PANTHER" id="PTHR47683:SF2">
    <property type="entry name" value="RNA-BINDING S4 DOMAIN-CONTAINING PROTEIN"/>
    <property type="match status" value="1"/>
</dbReference>
<evidence type="ECO:0000259" key="6">
    <source>
        <dbReference type="SMART" id="SM00363"/>
    </source>
</evidence>
<feature type="compositionally biased region" description="Low complexity" evidence="5">
    <location>
        <begin position="17"/>
        <end position="29"/>
    </location>
</feature>
<dbReference type="SUPFAM" id="SSF55174">
    <property type="entry name" value="Alpha-L RNA-binding motif"/>
    <property type="match status" value="1"/>
</dbReference>
<evidence type="ECO:0000256" key="2">
    <source>
        <dbReference type="ARBA" id="ARBA00023235"/>
    </source>
</evidence>
<evidence type="ECO:0000256" key="3">
    <source>
        <dbReference type="PROSITE-ProRule" id="PRU00182"/>
    </source>
</evidence>
<dbReference type="EMBL" id="JACVEL010000001">
    <property type="protein sequence ID" value="MBC9810887.1"/>
    <property type="molecule type" value="Genomic_DNA"/>
</dbReference>
<dbReference type="InterPro" id="IPR020103">
    <property type="entry name" value="PsdUridine_synth_cat_dom_sf"/>
</dbReference>
<evidence type="ECO:0000256" key="4">
    <source>
        <dbReference type="RuleBase" id="RU003887"/>
    </source>
</evidence>
<dbReference type="InterPro" id="IPR050343">
    <property type="entry name" value="RsuA_PseudoU_synthase"/>
</dbReference>
<dbReference type="FunFam" id="3.10.290.10:FF:000003">
    <property type="entry name" value="Pseudouridine synthase"/>
    <property type="match status" value="1"/>
</dbReference>
<sequence>MNTKSTGRGKTSRTGKPKSAAGKPAAKAKNPVKKSASDNQKLTGKALKAKSKYVDFKDKQKKGDPLPSFNENAVRLNKYLSNAGICSRREADVLIATGVVSVNGEIITELGYKIGPTDVIKYDGETIRAEVKRYVLLNKPKGFITSSDDPYGRKTVMSLVKKACKERVYPIGRLDKETTGLLLFTNDGDMAKKLTHPKHRASQLFDVELNKPFSVEDVEKLLKGIDLEDGTSRFEQVEFVKGSPRELGVEVKGGKNQIVRRTFEALGYEVVKLDRVSFAGLTKKDLPRGYYRHLTEKEVAFLKMS</sequence>
<evidence type="ECO:0000256" key="5">
    <source>
        <dbReference type="SAM" id="MobiDB-lite"/>
    </source>
</evidence>
<comment type="similarity">
    <text evidence="1 4">Belongs to the pseudouridine synthase RsuA family.</text>
</comment>
<feature type="domain" description="RNA-binding S4" evidence="6">
    <location>
        <begin position="74"/>
        <end position="136"/>
    </location>
</feature>
<dbReference type="SUPFAM" id="SSF55120">
    <property type="entry name" value="Pseudouridine synthase"/>
    <property type="match status" value="1"/>
</dbReference>
<dbReference type="CDD" id="cd02870">
    <property type="entry name" value="PseudoU_synth_RsuA_like"/>
    <property type="match status" value="1"/>
</dbReference>
<gene>
    <name evidence="7" type="ORF">H9Y05_00215</name>
</gene>
<dbReference type="EC" id="5.4.99.-" evidence="4"/>
<dbReference type="AlphaFoldDB" id="A0A8J6PA52"/>
<dbReference type="InterPro" id="IPR018496">
    <property type="entry name" value="PsdUridine_synth_RsuA/RluB_CS"/>
</dbReference>
<dbReference type="Proteomes" id="UP000652681">
    <property type="component" value="Unassembled WGS sequence"/>
</dbReference>
<proteinExistence type="inferred from homology"/>
<dbReference type="InterPro" id="IPR036986">
    <property type="entry name" value="S4_RNA-bd_sf"/>
</dbReference>
<comment type="caution">
    <text evidence="7">The sequence shown here is derived from an EMBL/GenBank/DDBJ whole genome shotgun (WGS) entry which is preliminary data.</text>
</comment>
<dbReference type="GO" id="GO:0003723">
    <property type="term" value="F:RNA binding"/>
    <property type="evidence" value="ECO:0007669"/>
    <property type="project" value="UniProtKB-KW"/>
</dbReference>
<organism evidence="7 8">
    <name type="scientific">Taishania pollutisoli</name>
    <dbReference type="NCBI Taxonomy" id="2766479"/>
    <lineage>
        <taxon>Bacteria</taxon>
        <taxon>Pseudomonadati</taxon>
        <taxon>Bacteroidota</taxon>
        <taxon>Flavobacteriia</taxon>
        <taxon>Flavobacteriales</taxon>
        <taxon>Crocinitomicaceae</taxon>
        <taxon>Taishania</taxon>
    </lineage>
</organism>
<protein>
    <recommendedName>
        <fullName evidence="4">Pseudouridine synthase</fullName>
        <ecNumber evidence="4">5.4.99.-</ecNumber>
    </recommendedName>
</protein>
<dbReference type="Pfam" id="PF00849">
    <property type="entry name" value="PseudoU_synth_2"/>
    <property type="match status" value="1"/>
</dbReference>
<evidence type="ECO:0000256" key="1">
    <source>
        <dbReference type="ARBA" id="ARBA00008348"/>
    </source>
</evidence>
<evidence type="ECO:0000313" key="8">
    <source>
        <dbReference type="Proteomes" id="UP000652681"/>
    </source>
</evidence>
<dbReference type="Gene3D" id="3.30.70.1560">
    <property type="entry name" value="Alpha-L RNA-binding motif"/>
    <property type="match status" value="1"/>
</dbReference>
<accession>A0A8J6PA52</accession>
<dbReference type="NCBIfam" id="TIGR00093">
    <property type="entry name" value="pseudouridine synthase"/>
    <property type="match status" value="1"/>
</dbReference>
<dbReference type="Gene3D" id="3.30.70.580">
    <property type="entry name" value="Pseudouridine synthase I, catalytic domain, N-terminal subdomain"/>
    <property type="match status" value="1"/>
</dbReference>